<name>A0A6P4YTU5_BRABE</name>
<evidence type="ECO:0000313" key="4">
    <source>
        <dbReference type="RefSeq" id="XP_019620676.1"/>
    </source>
</evidence>
<protein>
    <submittedName>
        <fullName evidence="4">Uncharacterized protein LOC109467173</fullName>
    </submittedName>
</protein>
<keyword evidence="3" id="KW-1185">Reference proteome</keyword>
<dbReference type="Gene3D" id="3.50.4.10">
    <property type="entry name" value="Hepatocyte Growth Factor"/>
    <property type="match status" value="1"/>
</dbReference>
<evidence type="ECO:0000313" key="3">
    <source>
        <dbReference type="Proteomes" id="UP000515135"/>
    </source>
</evidence>
<gene>
    <name evidence="4" type="primary">LOC109467173</name>
</gene>
<dbReference type="Proteomes" id="UP000515135">
    <property type="component" value="Unplaced"/>
</dbReference>
<dbReference type="GeneID" id="109467173"/>
<feature type="domain" description="Apple" evidence="2">
    <location>
        <begin position="23"/>
        <end position="71"/>
    </location>
</feature>
<dbReference type="Pfam" id="PF00024">
    <property type="entry name" value="PAN_1"/>
    <property type="match status" value="1"/>
</dbReference>
<accession>A0A6P4YTU5</accession>
<dbReference type="OrthoDB" id="10064195at2759"/>
<organism evidence="3 4">
    <name type="scientific">Branchiostoma belcheri</name>
    <name type="common">Amphioxus</name>
    <dbReference type="NCBI Taxonomy" id="7741"/>
    <lineage>
        <taxon>Eukaryota</taxon>
        <taxon>Metazoa</taxon>
        <taxon>Chordata</taxon>
        <taxon>Cephalochordata</taxon>
        <taxon>Leptocardii</taxon>
        <taxon>Amphioxiformes</taxon>
        <taxon>Branchiostomatidae</taxon>
        <taxon>Branchiostoma</taxon>
    </lineage>
</organism>
<proteinExistence type="predicted"/>
<reference evidence="4" key="1">
    <citation type="submission" date="2025-08" db="UniProtKB">
        <authorList>
            <consortium name="RefSeq"/>
        </authorList>
    </citation>
    <scope>IDENTIFICATION</scope>
    <source>
        <tissue evidence="4">Gonad</tissue>
    </source>
</reference>
<evidence type="ECO:0000256" key="1">
    <source>
        <dbReference type="SAM" id="MobiDB-lite"/>
    </source>
</evidence>
<sequence>MVDGYTARRGGCPGNDIWIIYARSTTLEQCARECTIHPRCVAFQFFDNHECYPKSKSCEETVKTNPKNVLYDRIVEVDADLSFEAQPAAALHAEPISPPGRVDARIHSLQTDKLTESEADPEASGLVRKIFGLPIFRKRRLVPDPPDDSPPDSILFVVEKSHRFPQYELTKGQQQQDLMSITERED</sequence>
<dbReference type="InterPro" id="IPR003609">
    <property type="entry name" value="Pan_app"/>
</dbReference>
<dbReference type="RefSeq" id="XP_019620676.1">
    <property type="nucleotide sequence ID" value="XM_019765117.1"/>
</dbReference>
<evidence type="ECO:0000259" key="2">
    <source>
        <dbReference type="Pfam" id="PF00024"/>
    </source>
</evidence>
<dbReference type="KEGG" id="bbel:109467173"/>
<feature type="region of interest" description="Disordered" evidence="1">
    <location>
        <begin position="167"/>
        <end position="186"/>
    </location>
</feature>
<dbReference type="AlphaFoldDB" id="A0A6P4YTU5"/>